<evidence type="ECO:0000256" key="1">
    <source>
        <dbReference type="SAM" id="MobiDB-lite"/>
    </source>
</evidence>
<feature type="compositionally biased region" description="Low complexity" evidence="1">
    <location>
        <begin position="271"/>
        <end position="284"/>
    </location>
</feature>
<dbReference type="OrthoDB" id="74813at2759"/>
<feature type="region of interest" description="Disordered" evidence="1">
    <location>
        <begin position="122"/>
        <end position="361"/>
    </location>
</feature>
<organism evidence="2 3">
    <name type="scientific">Phytophthora lilii</name>
    <dbReference type="NCBI Taxonomy" id="2077276"/>
    <lineage>
        <taxon>Eukaryota</taxon>
        <taxon>Sar</taxon>
        <taxon>Stramenopiles</taxon>
        <taxon>Oomycota</taxon>
        <taxon>Peronosporomycetes</taxon>
        <taxon>Peronosporales</taxon>
        <taxon>Peronosporaceae</taxon>
        <taxon>Phytophthora</taxon>
    </lineage>
</organism>
<evidence type="ECO:0000313" key="3">
    <source>
        <dbReference type="Proteomes" id="UP001165083"/>
    </source>
</evidence>
<protein>
    <submittedName>
        <fullName evidence="2">Unnamed protein product</fullName>
    </submittedName>
</protein>
<dbReference type="AlphaFoldDB" id="A0A9W6X1F5"/>
<dbReference type="EMBL" id="BSXW01000563">
    <property type="protein sequence ID" value="GMF25662.1"/>
    <property type="molecule type" value="Genomic_DNA"/>
</dbReference>
<gene>
    <name evidence="2" type="ORF">Plil01_001061000</name>
</gene>
<proteinExistence type="predicted"/>
<comment type="caution">
    <text evidence="2">The sequence shown here is derived from an EMBL/GenBank/DDBJ whole genome shotgun (WGS) entry which is preliminary data.</text>
</comment>
<feature type="compositionally biased region" description="Basic residues" evidence="1">
    <location>
        <begin position="291"/>
        <end position="304"/>
    </location>
</feature>
<evidence type="ECO:0000313" key="2">
    <source>
        <dbReference type="EMBL" id="GMF25662.1"/>
    </source>
</evidence>
<sequence length="603" mass="65389">MDRVVPRRTVSVIEVHLHTLQSTDACSKNSPSAGDTSPISTLRSISAFGCGSTFHVSSSRIVRVSSKKCGIAPCCSVARRRACRLACSYSNKIATTSAKHSKRILSTVITWSTSGWNVTASSATNSSCPPAEDGFGDDEASSESEEEDVTQRKRRQKRRQKTEEAPTERKKKVRKIRPLITKVKGRLNAARESQSLEKKPPAVTAAESSSSSSSESSSPSSSSSSSESSSSSSTESEGEATTQQKQKRAASKVATRKLQNGKTKDVAGTKAAASNGSEANANESEQTEKQPRRRRRRLRQRNGGRQRNGNQANTVETSAGLVSLPGNNSTAAQKQGQTKDTSVQPKVNMPSGAHTSIHIAGPRGYPRAKAHVLFDEDTGKQVEVQHAEEYLPNKTGGWAARRSQAPELAKYGPSSDKRQVHDDDTRAYIAADSRTSTDMVDTTYNDAPKRRSKGKYEEKWKRPYEIVATVLDKASGNSSEKTTSASDLTKALASYPTATAASFQFEPKDIIAFKTLTLCLETWQPVLSEWQGGQVRSMDTSGKAIELVNSTLDVSNGSVEFQEMPNSETRSIQTTEISELRFLSGPSYSSLRQSNYQPGHSTA</sequence>
<reference evidence="2" key="1">
    <citation type="submission" date="2023-04" db="EMBL/GenBank/DDBJ databases">
        <title>Phytophthora lilii NBRC 32176.</title>
        <authorList>
            <person name="Ichikawa N."/>
            <person name="Sato H."/>
            <person name="Tonouchi N."/>
        </authorList>
    </citation>
    <scope>NUCLEOTIDE SEQUENCE</scope>
    <source>
        <strain evidence="2">NBRC 32176</strain>
    </source>
</reference>
<keyword evidence="3" id="KW-1185">Reference proteome</keyword>
<feature type="compositionally biased region" description="Acidic residues" evidence="1">
    <location>
        <begin position="134"/>
        <end position="148"/>
    </location>
</feature>
<feature type="compositionally biased region" description="Low complexity" evidence="1">
    <location>
        <begin position="207"/>
        <end position="235"/>
    </location>
</feature>
<feature type="compositionally biased region" description="Polar residues" evidence="1">
    <location>
        <begin position="325"/>
        <end position="345"/>
    </location>
</feature>
<name>A0A9W6X1F5_9STRA</name>
<dbReference type="Proteomes" id="UP001165083">
    <property type="component" value="Unassembled WGS sequence"/>
</dbReference>
<accession>A0A9W6X1F5</accession>